<dbReference type="Gene3D" id="3.30.43.10">
    <property type="entry name" value="Uridine Diphospho-n-acetylenolpyruvylglucosamine Reductase, domain 2"/>
    <property type="match status" value="1"/>
</dbReference>
<proteinExistence type="predicted"/>
<evidence type="ECO:0000313" key="3">
    <source>
        <dbReference type="EMBL" id="KAK6352531.1"/>
    </source>
</evidence>
<dbReference type="InterPro" id="IPR016167">
    <property type="entry name" value="FAD-bd_PCMH_sub1"/>
</dbReference>
<sequence length="725" mass="80941">MASIGRALDADILTPIFDSEEQLQLLDQEYPELREAFEQIELEKETPPQFHDGFKYVKGRPSAPSTSWSAETVVRIVLKSLRDKHDDDGVFQRAYNLLDDTLKKKLDQFLAGSSIDDLFSDSEGFNPPTSQASKEKLLKLDDAVGKSTGAASKFISGPGGEIKASAAEHDKFSNWGQTVENTPNLTWAGVEKVADLCNIVKQAKASGQRVRVSGYRHSWSDIFSESGQILVSMLDISLVETLPNCTSLEADREYPGNEFKVIEFLGNNPKKPGKGLVKVGAAVTNEDFRRWAIKNNTWTLPINVIMVEITYGGSNAPICHGAGIGTQTLSDLVREVEYVDLNGNLCQVSDTEQLKAAAGCFGLLGVVTSITLEVDKMTYAQLDPKYKEILLAIPPPPNFTVPKDLQARYQELQKTPEVLEQALEEFKEIAEKRYYAEWFWFPTQSEIFINAWDNTDNEEGVIDYPSKFETFAQWLASWAGEVIQNSLFAGKTWITSKIFSPHVQAVLMSYMAMKTLPKTPVKTQLINGLHFRRGIQNMRVGDFEVEIPIPPTTANGTTRDWRVVQQAWWDGIAAMKADNNYSARIALEMRVTGDSDVLLAPQRGNSLGTASIEVITSMPAVNSSNPKGIWPDFKQSLADKWLTLKDSNGNTLNVRPHFAKEWRGTLANGVDWVKHLKENSMTQQIEDFKEALTKIGQEQPPGEQWTLDELQARFSTPLLDELIFA</sequence>
<organism evidence="3 4">
    <name type="scientific">Orbilia blumenaviensis</name>
    <dbReference type="NCBI Taxonomy" id="1796055"/>
    <lineage>
        <taxon>Eukaryota</taxon>
        <taxon>Fungi</taxon>
        <taxon>Dikarya</taxon>
        <taxon>Ascomycota</taxon>
        <taxon>Pezizomycotina</taxon>
        <taxon>Orbiliomycetes</taxon>
        <taxon>Orbiliales</taxon>
        <taxon>Orbiliaceae</taxon>
        <taxon>Orbilia</taxon>
    </lineage>
</organism>
<dbReference type="GO" id="GO:0016020">
    <property type="term" value="C:membrane"/>
    <property type="evidence" value="ECO:0007669"/>
    <property type="project" value="InterPro"/>
</dbReference>
<comment type="caution">
    <text evidence="3">The sequence shown here is derived from an EMBL/GenBank/DDBJ whole genome shotgun (WGS) entry which is preliminary data.</text>
</comment>
<dbReference type="PROSITE" id="PS51387">
    <property type="entry name" value="FAD_PCMH"/>
    <property type="match status" value="1"/>
</dbReference>
<dbReference type="InterPro" id="IPR010031">
    <property type="entry name" value="FAD_lactone_oxidase-like"/>
</dbReference>
<evidence type="ECO:0000313" key="4">
    <source>
        <dbReference type="Proteomes" id="UP001373714"/>
    </source>
</evidence>
<gene>
    <name evidence="3" type="ORF">TWF730_009355</name>
</gene>
<dbReference type="InterPro" id="IPR007173">
    <property type="entry name" value="ALO_C"/>
</dbReference>
<dbReference type="PANTHER" id="PTHR43762:SF1">
    <property type="entry name" value="D-ARABINONO-1,4-LACTONE OXIDASE"/>
    <property type="match status" value="1"/>
</dbReference>
<dbReference type="InterPro" id="IPR036318">
    <property type="entry name" value="FAD-bd_PCMH-like_sf"/>
</dbReference>
<dbReference type="SUPFAM" id="SSF56176">
    <property type="entry name" value="FAD-binding/transporter-associated domain-like"/>
    <property type="match status" value="1"/>
</dbReference>
<dbReference type="AlphaFoldDB" id="A0AAV9V4L9"/>
<evidence type="ECO:0000256" key="1">
    <source>
        <dbReference type="ARBA" id="ARBA00023002"/>
    </source>
</evidence>
<name>A0AAV9V4L9_9PEZI</name>
<dbReference type="Pfam" id="PF04030">
    <property type="entry name" value="ALO"/>
    <property type="match status" value="1"/>
</dbReference>
<dbReference type="GO" id="GO:0071949">
    <property type="term" value="F:FAD binding"/>
    <property type="evidence" value="ECO:0007669"/>
    <property type="project" value="InterPro"/>
</dbReference>
<dbReference type="Gene3D" id="3.30.465.10">
    <property type="match status" value="1"/>
</dbReference>
<evidence type="ECO:0000259" key="2">
    <source>
        <dbReference type="PROSITE" id="PS51387"/>
    </source>
</evidence>
<dbReference type="GO" id="GO:0005739">
    <property type="term" value="C:mitochondrion"/>
    <property type="evidence" value="ECO:0007669"/>
    <property type="project" value="TreeGrafter"/>
</dbReference>
<reference evidence="3 4" key="1">
    <citation type="submission" date="2019-10" db="EMBL/GenBank/DDBJ databases">
        <authorList>
            <person name="Palmer J.M."/>
        </authorList>
    </citation>
    <scope>NUCLEOTIDE SEQUENCE [LARGE SCALE GENOMIC DNA]</scope>
    <source>
        <strain evidence="3 4">TWF730</strain>
    </source>
</reference>
<protein>
    <recommendedName>
        <fullName evidence="2">FAD-binding PCMH-type domain-containing protein</fullName>
    </recommendedName>
</protein>
<dbReference type="EMBL" id="JAVHNS010000006">
    <property type="protein sequence ID" value="KAK6352531.1"/>
    <property type="molecule type" value="Genomic_DNA"/>
</dbReference>
<accession>A0AAV9V4L9</accession>
<dbReference type="PANTHER" id="PTHR43762">
    <property type="entry name" value="L-GULONOLACTONE OXIDASE"/>
    <property type="match status" value="1"/>
</dbReference>
<dbReference type="InterPro" id="IPR016166">
    <property type="entry name" value="FAD-bd_PCMH"/>
</dbReference>
<dbReference type="GO" id="GO:0003885">
    <property type="term" value="F:D-arabinono-1,4-lactone oxidase activity"/>
    <property type="evidence" value="ECO:0007669"/>
    <property type="project" value="InterPro"/>
</dbReference>
<dbReference type="InterPro" id="IPR016169">
    <property type="entry name" value="FAD-bd_PCMH_sub2"/>
</dbReference>
<keyword evidence="1" id="KW-0560">Oxidoreductase</keyword>
<feature type="domain" description="FAD-binding PCMH-type" evidence="2">
    <location>
        <begin position="180"/>
        <end position="377"/>
    </location>
</feature>
<keyword evidence="4" id="KW-1185">Reference proteome</keyword>
<dbReference type="Proteomes" id="UP001373714">
    <property type="component" value="Unassembled WGS sequence"/>
</dbReference>